<keyword evidence="2 4" id="KW-0238">DNA-binding</keyword>
<keyword evidence="1" id="KW-0805">Transcription regulation</keyword>
<dbReference type="SUPFAM" id="SSF46689">
    <property type="entry name" value="Homeodomain-like"/>
    <property type="match status" value="1"/>
</dbReference>
<feature type="domain" description="HTH tetR-type" evidence="5">
    <location>
        <begin position="2"/>
        <end position="62"/>
    </location>
</feature>
<evidence type="ECO:0000256" key="4">
    <source>
        <dbReference type="PROSITE-ProRule" id="PRU00335"/>
    </source>
</evidence>
<accession>A0A0G3H757</accession>
<feature type="DNA-binding region" description="H-T-H motif" evidence="4">
    <location>
        <begin position="25"/>
        <end position="44"/>
    </location>
</feature>
<organism evidence="6 7">
    <name type="scientific">Corynebacterium testudinoris</name>
    <dbReference type="NCBI Taxonomy" id="136857"/>
    <lineage>
        <taxon>Bacteria</taxon>
        <taxon>Bacillati</taxon>
        <taxon>Actinomycetota</taxon>
        <taxon>Actinomycetes</taxon>
        <taxon>Mycobacteriales</taxon>
        <taxon>Corynebacteriaceae</taxon>
        <taxon>Corynebacterium</taxon>
    </lineage>
</organism>
<dbReference type="PROSITE" id="PS01081">
    <property type="entry name" value="HTH_TETR_1"/>
    <property type="match status" value="1"/>
</dbReference>
<dbReference type="RefSeq" id="WP_047253404.1">
    <property type="nucleotide sequence ID" value="NZ_CP011545.1"/>
</dbReference>
<dbReference type="PATRIC" id="fig|136857.5.peg.1738"/>
<gene>
    <name evidence="6" type="ORF">CTEST_08745</name>
</gene>
<keyword evidence="7" id="KW-1185">Reference proteome</keyword>
<dbReference type="PRINTS" id="PR00455">
    <property type="entry name" value="HTHTETR"/>
</dbReference>
<dbReference type="AlphaFoldDB" id="A0A0G3H757"/>
<reference evidence="6 7" key="1">
    <citation type="journal article" date="2015" name="Genome Announc.">
        <title>Complete Genome Sequence of the Type Strain Corynebacterium testudinoris DSM 44614, Recovered from Necrotic Lesions in the Mouth of a Tortoise.</title>
        <authorList>
            <person name="Ruckert C."/>
            <person name="Kriete M."/>
            <person name="Jaenicke S."/>
            <person name="Winkler A."/>
            <person name="Tauch A."/>
        </authorList>
    </citation>
    <scope>NUCLEOTIDE SEQUENCE [LARGE SCALE GENOMIC DNA]</scope>
    <source>
        <strain evidence="6 7">DSM 44614</strain>
    </source>
</reference>
<dbReference type="Proteomes" id="UP000035540">
    <property type="component" value="Chromosome"/>
</dbReference>
<dbReference type="PROSITE" id="PS50977">
    <property type="entry name" value="HTH_TETR_2"/>
    <property type="match status" value="1"/>
</dbReference>
<evidence type="ECO:0000256" key="3">
    <source>
        <dbReference type="ARBA" id="ARBA00023163"/>
    </source>
</evidence>
<evidence type="ECO:0000256" key="1">
    <source>
        <dbReference type="ARBA" id="ARBA00023015"/>
    </source>
</evidence>
<dbReference type="InterPro" id="IPR001647">
    <property type="entry name" value="HTH_TetR"/>
</dbReference>
<dbReference type="KEGG" id="cted:CTEST_08745"/>
<evidence type="ECO:0000313" key="7">
    <source>
        <dbReference type="Proteomes" id="UP000035540"/>
    </source>
</evidence>
<proteinExistence type="predicted"/>
<name>A0A0G3H757_9CORY</name>
<dbReference type="PANTHER" id="PTHR30055:SF151">
    <property type="entry name" value="TRANSCRIPTIONAL REGULATORY PROTEIN"/>
    <property type="match status" value="1"/>
</dbReference>
<protein>
    <submittedName>
        <fullName evidence="6">Transcriptional regulator, TetR family</fullName>
    </submittedName>
</protein>
<evidence type="ECO:0000256" key="2">
    <source>
        <dbReference type="ARBA" id="ARBA00023125"/>
    </source>
</evidence>
<dbReference type="SUPFAM" id="SSF48498">
    <property type="entry name" value="Tetracyclin repressor-like, C-terminal domain"/>
    <property type="match status" value="1"/>
</dbReference>
<dbReference type="OrthoDB" id="3819648at2"/>
<dbReference type="GO" id="GO:0000976">
    <property type="term" value="F:transcription cis-regulatory region binding"/>
    <property type="evidence" value="ECO:0007669"/>
    <property type="project" value="TreeGrafter"/>
</dbReference>
<dbReference type="EMBL" id="CP011545">
    <property type="protein sequence ID" value="AKK09179.1"/>
    <property type="molecule type" value="Genomic_DNA"/>
</dbReference>
<keyword evidence="3" id="KW-0804">Transcription</keyword>
<dbReference type="GO" id="GO:0003700">
    <property type="term" value="F:DNA-binding transcription factor activity"/>
    <property type="evidence" value="ECO:0007669"/>
    <property type="project" value="TreeGrafter"/>
</dbReference>
<dbReference type="InterPro" id="IPR009057">
    <property type="entry name" value="Homeodomain-like_sf"/>
</dbReference>
<dbReference type="STRING" id="136857.CTEST_08745"/>
<evidence type="ECO:0000313" key="6">
    <source>
        <dbReference type="EMBL" id="AKK09179.1"/>
    </source>
</evidence>
<dbReference type="InterPro" id="IPR023772">
    <property type="entry name" value="DNA-bd_HTH_TetR-type_CS"/>
</dbReference>
<reference evidence="7" key="2">
    <citation type="submission" date="2015-05" db="EMBL/GenBank/DDBJ databases">
        <title>Complete genome sequence of Corynebacterium testudinoris DSM 44614, recovered from necrotic lesions in the mouth of a tortoise.</title>
        <authorList>
            <person name="Ruckert C."/>
            <person name="Albersmeier A."/>
            <person name="Winkler A."/>
            <person name="Tauch A."/>
        </authorList>
    </citation>
    <scope>NUCLEOTIDE SEQUENCE [LARGE SCALE GENOMIC DNA]</scope>
    <source>
        <strain evidence="7">DSM 44614</strain>
    </source>
</reference>
<sequence length="187" mass="19866">MQLTRTLIVAAALDILDSYGLADMTMRRVASQLEVAPGALYWHVSNKQQLISAIADQILASVLDDASLSTPTDITEQLRTAMLLRRDGAELVSAALSMPDSQTRADVEKLLADSLDPALDSGTRRIGAATLLHFVLGAAALEQSQRQFAFDTGTTIDGLDEAQEDFARGVDLILAGLSQPPTSAAVT</sequence>
<dbReference type="Gene3D" id="1.10.357.10">
    <property type="entry name" value="Tetracycline Repressor, domain 2"/>
    <property type="match status" value="1"/>
</dbReference>
<dbReference type="PANTHER" id="PTHR30055">
    <property type="entry name" value="HTH-TYPE TRANSCRIPTIONAL REGULATOR RUTR"/>
    <property type="match status" value="1"/>
</dbReference>
<dbReference type="InterPro" id="IPR036271">
    <property type="entry name" value="Tet_transcr_reg_TetR-rel_C_sf"/>
</dbReference>
<dbReference type="InterPro" id="IPR050109">
    <property type="entry name" value="HTH-type_TetR-like_transc_reg"/>
</dbReference>
<dbReference type="Pfam" id="PF00440">
    <property type="entry name" value="TetR_N"/>
    <property type="match status" value="1"/>
</dbReference>
<dbReference type="Gene3D" id="1.10.10.60">
    <property type="entry name" value="Homeodomain-like"/>
    <property type="match status" value="1"/>
</dbReference>
<evidence type="ECO:0000259" key="5">
    <source>
        <dbReference type="PROSITE" id="PS50977"/>
    </source>
</evidence>